<sequence>MRQNGGFDPKWPTSCGVWTMGPRDFFVGPEKLHRCTEFHKPRTQHASGVFVLGLLEGAVEQLGHTHQLFHWKSLGGWTSINPIEFGGDPLRNVEITGKRKAMA</sequence>
<evidence type="ECO:0000313" key="1">
    <source>
        <dbReference type="EMBL" id="MED6262739.1"/>
    </source>
</evidence>
<protein>
    <submittedName>
        <fullName evidence="1">Uncharacterized protein</fullName>
    </submittedName>
</protein>
<keyword evidence="2" id="KW-1185">Reference proteome</keyword>
<dbReference type="EMBL" id="JAHUTI010094233">
    <property type="protein sequence ID" value="MED6262739.1"/>
    <property type="molecule type" value="Genomic_DNA"/>
</dbReference>
<organism evidence="1 2">
    <name type="scientific">Ataeniobius toweri</name>
    <dbReference type="NCBI Taxonomy" id="208326"/>
    <lineage>
        <taxon>Eukaryota</taxon>
        <taxon>Metazoa</taxon>
        <taxon>Chordata</taxon>
        <taxon>Craniata</taxon>
        <taxon>Vertebrata</taxon>
        <taxon>Euteleostomi</taxon>
        <taxon>Actinopterygii</taxon>
        <taxon>Neopterygii</taxon>
        <taxon>Teleostei</taxon>
        <taxon>Neoteleostei</taxon>
        <taxon>Acanthomorphata</taxon>
        <taxon>Ovalentaria</taxon>
        <taxon>Atherinomorphae</taxon>
        <taxon>Cyprinodontiformes</taxon>
        <taxon>Goodeidae</taxon>
        <taxon>Ataeniobius</taxon>
    </lineage>
</organism>
<reference evidence="1 2" key="1">
    <citation type="submission" date="2021-07" db="EMBL/GenBank/DDBJ databases">
        <authorList>
            <person name="Palmer J.M."/>
        </authorList>
    </citation>
    <scope>NUCLEOTIDE SEQUENCE [LARGE SCALE GENOMIC DNA]</scope>
    <source>
        <strain evidence="1 2">AT_MEX2019</strain>
        <tissue evidence="1">Muscle</tissue>
    </source>
</reference>
<proteinExistence type="predicted"/>
<dbReference type="Proteomes" id="UP001345963">
    <property type="component" value="Unassembled WGS sequence"/>
</dbReference>
<comment type="caution">
    <text evidence="1">The sequence shown here is derived from an EMBL/GenBank/DDBJ whole genome shotgun (WGS) entry which is preliminary data.</text>
</comment>
<evidence type="ECO:0000313" key="2">
    <source>
        <dbReference type="Proteomes" id="UP001345963"/>
    </source>
</evidence>
<gene>
    <name evidence="1" type="ORF">ATANTOWER_024975</name>
</gene>
<accession>A0ABU7CLM5</accession>
<name>A0ABU7CLM5_9TELE</name>